<dbReference type="PROSITE" id="PS50943">
    <property type="entry name" value="HTH_CROC1"/>
    <property type="match status" value="1"/>
</dbReference>
<dbReference type="CDD" id="cd00093">
    <property type="entry name" value="HTH_XRE"/>
    <property type="match status" value="1"/>
</dbReference>
<dbReference type="RefSeq" id="WP_004633838.1">
    <property type="nucleotide sequence ID" value="NZ_CP009761.1"/>
</dbReference>
<dbReference type="SMART" id="SM00530">
    <property type="entry name" value="HTH_XRE"/>
    <property type="match status" value="1"/>
</dbReference>
<dbReference type="PANTHER" id="PTHR46558">
    <property type="entry name" value="TRACRIPTIONAL REGULATORY PROTEIN-RELATED-RELATED"/>
    <property type="match status" value="1"/>
</dbReference>
<organism evidence="3 4">
    <name type="scientific">Parvimonas micra</name>
    <dbReference type="NCBI Taxonomy" id="33033"/>
    <lineage>
        <taxon>Bacteria</taxon>
        <taxon>Bacillati</taxon>
        <taxon>Bacillota</taxon>
        <taxon>Tissierellia</taxon>
        <taxon>Tissierellales</taxon>
        <taxon>Peptoniphilaceae</taxon>
        <taxon>Parvimonas</taxon>
    </lineage>
</organism>
<gene>
    <name evidence="3" type="ORF">NW74_04845</name>
</gene>
<proteinExistence type="predicted"/>
<dbReference type="Pfam" id="PF01381">
    <property type="entry name" value="HTH_3"/>
    <property type="match status" value="1"/>
</dbReference>
<name>A0A0B4S1T3_9FIRM</name>
<sequence>MSIPNKISFYRKKNGMTQDELASMLGVSRQFVSSIEGAKKIPSIKLAFQLSDIFGVPVDNLFYR</sequence>
<dbReference type="InterPro" id="IPR010982">
    <property type="entry name" value="Lambda_DNA-bd_dom_sf"/>
</dbReference>
<dbReference type="Gene3D" id="1.10.260.40">
    <property type="entry name" value="lambda repressor-like DNA-binding domains"/>
    <property type="match status" value="1"/>
</dbReference>
<accession>A0A0B4S1T3</accession>
<dbReference type="STRING" id="33033.NW74_04845"/>
<dbReference type="KEGG" id="pmic:NW74_04845"/>
<dbReference type="SUPFAM" id="SSF47413">
    <property type="entry name" value="lambda repressor-like DNA-binding domains"/>
    <property type="match status" value="1"/>
</dbReference>
<dbReference type="GO" id="GO:0003677">
    <property type="term" value="F:DNA binding"/>
    <property type="evidence" value="ECO:0007669"/>
    <property type="project" value="UniProtKB-KW"/>
</dbReference>
<dbReference type="AlphaFoldDB" id="A0A0B4S1T3"/>
<evidence type="ECO:0000313" key="3">
    <source>
        <dbReference type="EMBL" id="AIZ36708.1"/>
    </source>
</evidence>
<feature type="domain" description="HTH cro/C1-type" evidence="2">
    <location>
        <begin position="7"/>
        <end position="61"/>
    </location>
</feature>
<evidence type="ECO:0000259" key="2">
    <source>
        <dbReference type="PROSITE" id="PS50943"/>
    </source>
</evidence>
<keyword evidence="1" id="KW-0238">DNA-binding</keyword>
<evidence type="ECO:0000313" key="4">
    <source>
        <dbReference type="Proteomes" id="UP000031386"/>
    </source>
</evidence>
<protein>
    <submittedName>
        <fullName evidence="3">Transcriptional regulator</fullName>
    </submittedName>
</protein>
<reference evidence="3 4" key="1">
    <citation type="submission" date="2014-10" db="EMBL/GenBank/DDBJ databases">
        <title>Complete genome sequence of Parvimonas micra KCOM 1535 (= ChDC B708).</title>
        <authorList>
            <person name="Kook J.-K."/>
            <person name="Park S.-N."/>
            <person name="Lim Y.K."/>
            <person name="Roh H."/>
        </authorList>
    </citation>
    <scope>NUCLEOTIDE SEQUENCE [LARGE SCALE GENOMIC DNA]</scope>
    <source>
        <strain evidence="4">KCOM 1535 / ChDC B708</strain>
    </source>
</reference>
<dbReference type="InterPro" id="IPR001387">
    <property type="entry name" value="Cro/C1-type_HTH"/>
</dbReference>
<dbReference type="PANTHER" id="PTHR46558:SF4">
    <property type="entry name" value="DNA-BIDING PHAGE PROTEIN"/>
    <property type="match status" value="1"/>
</dbReference>
<keyword evidence="4" id="KW-1185">Reference proteome</keyword>
<dbReference type="Proteomes" id="UP000031386">
    <property type="component" value="Chromosome"/>
</dbReference>
<dbReference type="EMBL" id="CP009761">
    <property type="protein sequence ID" value="AIZ36708.1"/>
    <property type="molecule type" value="Genomic_DNA"/>
</dbReference>
<evidence type="ECO:0000256" key="1">
    <source>
        <dbReference type="ARBA" id="ARBA00023125"/>
    </source>
</evidence>